<dbReference type="SUPFAM" id="SSF53613">
    <property type="entry name" value="Ribokinase-like"/>
    <property type="match status" value="1"/>
</dbReference>
<dbReference type="Pfam" id="PF00294">
    <property type="entry name" value="PfkB"/>
    <property type="match status" value="1"/>
</dbReference>
<keyword evidence="2" id="KW-0418">Kinase</keyword>
<dbReference type="Proteomes" id="UP000002318">
    <property type="component" value="Chromosome"/>
</dbReference>
<dbReference type="InterPro" id="IPR002173">
    <property type="entry name" value="Carboh/pur_kinase_PfkB_CS"/>
</dbReference>
<organism evidence="4 5">
    <name type="scientific">Sediminispirochaeta smaragdinae (strain DSM 11293 / JCM 15392 / SEBR 4228)</name>
    <name type="common">Spirochaeta smaragdinae</name>
    <dbReference type="NCBI Taxonomy" id="573413"/>
    <lineage>
        <taxon>Bacteria</taxon>
        <taxon>Pseudomonadati</taxon>
        <taxon>Spirochaetota</taxon>
        <taxon>Spirochaetia</taxon>
        <taxon>Spirochaetales</taxon>
        <taxon>Spirochaetaceae</taxon>
        <taxon>Sediminispirochaeta</taxon>
    </lineage>
</organism>
<feature type="domain" description="Carbohydrate kinase PfkB" evidence="3">
    <location>
        <begin position="1"/>
        <end position="287"/>
    </location>
</feature>
<dbReference type="PROSITE" id="PS00584">
    <property type="entry name" value="PFKB_KINASES_2"/>
    <property type="match status" value="1"/>
</dbReference>
<dbReference type="InterPro" id="IPR011611">
    <property type="entry name" value="PfkB_dom"/>
</dbReference>
<dbReference type="RefSeq" id="WP_013253385.1">
    <property type="nucleotide sequence ID" value="NC_014364.1"/>
</dbReference>
<protein>
    <submittedName>
        <fullName evidence="4">PfkB domain protein</fullName>
    </submittedName>
</protein>
<dbReference type="PANTHER" id="PTHR10584:SF166">
    <property type="entry name" value="RIBOKINASE"/>
    <property type="match status" value="1"/>
</dbReference>
<dbReference type="STRING" id="573413.Spirs_0786"/>
<dbReference type="PANTHER" id="PTHR10584">
    <property type="entry name" value="SUGAR KINASE"/>
    <property type="match status" value="1"/>
</dbReference>
<dbReference type="EMBL" id="CP002116">
    <property type="protein sequence ID" value="ADK79921.1"/>
    <property type="molecule type" value="Genomic_DNA"/>
</dbReference>
<dbReference type="HOGENOM" id="CLU_027634_6_0_12"/>
<evidence type="ECO:0000313" key="4">
    <source>
        <dbReference type="EMBL" id="ADK79921.1"/>
    </source>
</evidence>
<evidence type="ECO:0000313" key="5">
    <source>
        <dbReference type="Proteomes" id="UP000002318"/>
    </source>
</evidence>
<name>E1RC41_SEDSS</name>
<evidence type="ECO:0000256" key="1">
    <source>
        <dbReference type="ARBA" id="ARBA00022679"/>
    </source>
</evidence>
<dbReference type="KEGG" id="ssm:Spirs_0786"/>
<dbReference type="eggNOG" id="COG0524">
    <property type="taxonomic scope" value="Bacteria"/>
</dbReference>
<reference evidence="4 5" key="1">
    <citation type="journal article" date="2010" name="Stand. Genomic Sci.">
        <title>Complete genome sequence of Spirochaeta smaragdinae type strain (SEBR 4228).</title>
        <authorList>
            <person name="Mavromatis K."/>
            <person name="Yasawong M."/>
            <person name="Chertkov O."/>
            <person name="Lapidus A."/>
            <person name="Lucas S."/>
            <person name="Nolan M."/>
            <person name="Del Rio T.G."/>
            <person name="Tice H."/>
            <person name="Cheng J.F."/>
            <person name="Pitluck S."/>
            <person name="Liolios K."/>
            <person name="Ivanova N."/>
            <person name="Tapia R."/>
            <person name="Han C."/>
            <person name="Bruce D."/>
            <person name="Goodwin L."/>
            <person name="Pati A."/>
            <person name="Chen A."/>
            <person name="Palaniappan K."/>
            <person name="Land M."/>
            <person name="Hauser L."/>
            <person name="Chang Y.J."/>
            <person name="Jeffries C.D."/>
            <person name="Detter J.C."/>
            <person name="Rohde M."/>
            <person name="Brambilla E."/>
            <person name="Spring S."/>
            <person name="Goker M."/>
            <person name="Sikorski J."/>
            <person name="Woyke T."/>
            <person name="Bristow J."/>
            <person name="Eisen J.A."/>
            <person name="Markowitz V."/>
            <person name="Hugenholtz P."/>
            <person name="Klenk H.P."/>
            <person name="Kyrpides N.C."/>
        </authorList>
    </citation>
    <scope>NUCLEOTIDE SEQUENCE [LARGE SCALE GENOMIC DNA]</scope>
    <source>
        <strain evidence="5">DSM 11293 / JCM 15392 / SEBR 4228</strain>
    </source>
</reference>
<dbReference type="GO" id="GO:0016301">
    <property type="term" value="F:kinase activity"/>
    <property type="evidence" value="ECO:0007669"/>
    <property type="project" value="UniProtKB-KW"/>
</dbReference>
<keyword evidence="1" id="KW-0808">Transferase</keyword>
<evidence type="ECO:0000256" key="2">
    <source>
        <dbReference type="ARBA" id="ARBA00022777"/>
    </source>
</evidence>
<gene>
    <name evidence="4" type="ordered locus">Spirs_0786</name>
</gene>
<sequence>MNNVLIVGSVFVDIICEGLSEYPNKGEELYIDSIVTSPGGSAITAVILKNLNMNVSLASAIGTDFFGAYLIDYLTQVGISDSLIHHEPTQETGVSICIPKNNDRSFISKKGPELARYLPRIFEKLTPLYIEKFRFLHVDFPQLQHPTIQQCISDRRDSLIITSDIGYEEALAWKADDFNTLKDVSWFFPNEQEARLITKEQDPAAMVHHLRRYVPHPVVTLGPKGAVTIDESEKIIQIPAPQVQAVNPSGSGDSFTAGLLYGLAHGFSIADTIRFANIVGAMSTEDLRSCSSDLTIEDVRKRFDLEKETEEATT</sequence>
<accession>E1RC41</accession>
<evidence type="ECO:0000259" key="3">
    <source>
        <dbReference type="Pfam" id="PF00294"/>
    </source>
</evidence>
<dbReference type="AlphaFoldDB" id="E1RC41"/>
<dbReference type="Gene3D" id="3.40.1190.20">
    <property type="match status" value="1"/>
</dbReference>
<dbReference type="OrthoDB" id="357193at2"/>
<proteinExistence type="predicted"/>
<dbReference type="InterPro" id="IPR029056">
    <property type="entry name" value="Ribokinase-like"/>
</dbReference>
<keyword evidence="5" id="KW-1185">Reference proteome</keyword>